<evidence type="ECO:0000313" key="2">
    <source>
        <dbReference type="EMBL" id="VFK41658.1"/>
    </source>
</evidence>
<reference evidence="2" key="1">
    <citation type="submission" date="2019-02" db="EMBL/GenBank/DDBJ databases">
        <authorList>
            <person name="Gruber-Vodicka R. H."/>
            <person name="Seah K. B. B."/>
        </authorList>
    </citation>
    <scope>NUCLEOTIDE SEQUENCE</scope>
    <source>
        <strain evidence="2">BECK_BZ125</strain>
    </source>
</reference>
<feature type="compositionally biased region" description="Polar residues" evidence="1">
    <location>
        <begin position="37"/>
        <end position="49"/>
    </location>
</feature>
<dbReference type="AlphaFoldDB" id="A0A450YJF7"/>
<feature type="compositionally biased region" description="Basic residues" evidence="1">
    <location>
        <begin position="93"/>
        <end position="104"/>
    </location>
</feature>
<organism evidence="2">
    <name type="scientific">Candidatus Kentrum sp. TC</name>
    <dbReference type="NCBI Taxonomy" id="2126339"/>
    <lineage>
        <taxon>Bacteria</taxon>
        <taxon>Pseudomonadati</taxon>
        <taxon>Pseudomonadota</taxon>
        <taxon>Gammaproteobacteria</taxon>
        <taxon>Candidatus Kentrum</taxon>
    </lineage>
</organism>
<sequence>MRETSCVASRECPPRSKKLSWRPMLSRFNTAAHRLANSSSVGVAGATNSRAEKSDASGAGRAFRSILPLGVRGRDSTNTKTEGTIQSGSIPRRCVRNASRRGDS</sequence>
<protein>
    <submittedName>
        <fullName evidence="2">Uncharacterized protein</fullName>
    </submittedName>
</protein>
<feature type="compositionally biased region" description="Polar residues" evidence="1">
    <location>
        <begin position="78"/>
        <end position="89"/>
    </location>
</feature>
<gene>
    <name evidence="2" type="ORF">BECKTC1821E_GA0114239_10134</name>
</gene>
<accession>A0A450YJF7</accession>
<dbReference type="EMBL" id="CAADFT010000013">
    <property type="protein sequence ID" value="VFK41658.1"/>
    <property type="molecule type" value="Genomic_DNA"/>
</dbReference>
<feature type="region of interest" description="Disordered" evidence="1">
    <location>
        <begin position="37"/>
        <end position="104"/>
    </location>
</feature>
<evidence type="ECO:0000256" key="1">
    <source>
        <dbReference type="SAM" id="MobiDB-lite"/>
    </source>
</evidence>
<name>A0A450YJF7_9GAMM</name>
<proteinExistence type="predicted"/>